<dbReference type="PANTHER" id="PTHR42701">
    <property type="entry name" value="IMIDAZOLE GLYCEROL PHOSPHATE SYNTHASE SUBUNIT HISH"/>
    <property type="match status" value="1"/>
</dbReference>
<dbReference type="NCBIfam" id="TIGR01855">
    <property type="entry name" value="IMP_synth_hisH"/>
    <property type="match status" value="1"/>
</dbReference>
<dbReference type="InterPro" id="IPR029062">
    <property type="entry name" value="Class_I_gatase-like"/>
</dbReference>
<name>A0AAU7ZQA9_9BACT</name>
<dbReference type="GO" id="GO:0000105">
    <property type="term" value="P:L-histidine biosynthetic process"/>
    <property type="evidence" value="ECO:0007669"/>
    <property type="project" value="UniProtKB-UniRule"/>
</dbReference>
<comment type="pathway">
    <text evidence="1 10">Amino-acid biosynthesis; L-histidine biosynthesis; L-histidine from 5-phospho-alpha-D-ribose 1-diphosphate: step 5/9.</text>
</comment>
<feature type="domain" description="Glutamine amidotransferase" evidence="12">
    <location>
        <begin position="4"/>
        <end position="201"/>
    </location>
</feature>
<dbReference type="HAMAP" id="MF_00278">
    <property type="entry name" value="HisH"/>
    <property type="match status" value="1"/>
</dbReference>
<dbReference type="InterPro" id="IPR017926">
    <property type="entry name" value="GATASE"/>
</dbReference>
<evidence type="ECO:0000256" key="8">
    <source>
        <dbReference type="ARBA" id="ARBA00047838"/>
    </source>
</evidence>
<dbReference type="SUPFAM" id="SSF52317">
    <property type="entry name" value="Class I glutamine amidotransferase-like"/>
    <property type="match status" value="1"/>
</dbReference>
<dbReference type="CDD" id="cd01748">
    <property type="entry name" value="GATase1_IGP_Synthase"/>
    <property type="match status" value="1"/>
</dbReference>
<comment type="catalytic activity">
    <reaction evidence="9 10">
        <text>L-glutamine + H2O = L-glutamate + NH4(+)</text>
        <dbReference type="Rhea" id="RHEA:15889"/>
        <dbReference type="ChEBI" id="CHEBI:15377"/>
        <dbReference type="ChEBI" id="CHEBI:28938"/>
        <dbReference type="ChEBI" id="CHEBI:29985"/>
        <dbReference type="ChEBI" id="CHEBI:58359"/>
        <dbReference type="EC" id="3.5.1.2"/>
    </reaction>
</comment>
<comment type="subunit">
    <text evidence="2 10">Heterodimer of HisH and HisF.</text>
</comment>
<reference evidence="13" key="2">
    <citation type="journal article" date="2024" name="Environ. Microbiol.">
        <title>Genome analysis and description of Tunturibacter gen. nov. expands the diversity of Terriglobia in tundra soils.</title>
        <authorList>
            <person name="Messyasz A."/>
            <person name="Mannisto M.K."/>
            <person name="Kerkhof L.J."/>
            <person name="Haggblom M.M."/>
        </authorList>
    </citation>
    <scope>NUCLEOTIDE SEQUENCE</scope>
    <source>
        <strain evidence="13">X5P6</strain>
    </source>
</reference>
<dbReference type="GO" id="GO:0005737">
    <property type="term" value="C:cytoplasm"/>
    <property type="evidence" value="ECO:0007669"/>
    <property type="project" value="UniProtKB-SubCell"/>
</dbReference>
<proteinExistence type="inferred from homology"/>
<dbReference type="PANTHER" id="PTHR42701:SF1">
    <property type="entry name" value="IMIDAZOLE GLYCEROL PHOSPHATE SYNTHASE SUBUNIT HISH"/>
    <property type="match status" value="1"/>
</dbReference>
<feature type="active site" evidence="10 11">
    <location>
        <position position="187"/>
    </location>
</feature>
<organism evidence="13">
    <name type="scientific">Tunturiibacter psychrotolerans</name>
    <dbReference type="NCBI Taxonomy" id="3069686"/>
    <lineage>
        <taxon>Bacteria</taxon>
        <taxon>Pseudomonadati</taxon>
        <taxon>Acidobacteriota</taxon>
        <taxon>Terriglobia</taxon>
        <taxon>Terriglobales</taxon>
        <taxon>Acidobacteriaceae</taxon>
        <taxon>Tunturiibacter</taxon>
    </lineage>
</organism>
<keyword evidence="4 10" id="KW-0378">Hydrolase</keyword>
<evidence type="ECO:0000256" key="11">
    <source>
        <dbReference type="PIRSR" id="PIRSR000495-1"/>
    </source>
</evidence>
<evidence type="ECO:0000256" key="4">
    <source>
        <dbReference type="ARBA" id="ARBA00022801"/>
    </source>
</evidence>
<dbReference type="GO" id="GO:0004359">
    <property type="term" value="F:glutaminase activity"/>
    <property type="evidence" value="ECO:0007669"/>
    <property type="project" value="UniProtKB-EC"/>
</dbReference>
<keyword evidence="10" id="KW-0963">Cytoplasm</keyword>
<keyword evidence="5 10" id="KW-0315">Glutamine amidotransferase</keyword>
<dbReference type="Pfam" id="PF00117">
    <property type="entry name" value="GATase"/>
    <property type="match status" value="1"/>
</dbReference>
<keyword evidence="6 10" id="KW-0368">Histidine biosynthesis</keyword>
<comment type="subcellular location">
    <subcellularLocation>
        <location evidence="10">Cytoplasm</location>
    </subcellularLocation>
</comment>
<evidence type="ECO:0000259" key="12">
    <source>
        <dbReference type="Pfam" id="PF00117"/>
    </source>
</evidence>
<dbReference type="GO" id="GO:0016829">
    <property type="term" value="F:lyase activity"/>
    <property type="evidence" value="ECO:0007669"/>
    <property type="project" value="UniProtKB-KW"/>
</dbReference>
<dbReference type="KEGG" id="tpsc:RBB77_22400"/>
<dbReference type="EMBL" id="CP132942">
    <property type="protein sequence ID" value="XCB33136.1"/>
    <property type="molecule type" value="Genomic_DNA"/>
</dbReference>
<dbReference type="AlphaFoldDB" id="A0AAU7ZQA9"/>
<sequence>MIAIIDYKAGNLTSVVKTLNYLGAREMVVTQDPAVVAGAAKVVLPGVGHFQATSLLLELGLTDAVRESVAKGAWFLGICVGLQWLFEGSTEAPGMAGLGHFKGACERFPSLFDGAELKSPHVGWNSLERIRMDSRLMRGVESGGYVYYTHSWRAPVIHATAAVTEYGEAFTGAVEKDNVMGVQFHPEKSSVVGLQVLKNFLEL</sequence>
<evidence type="ECO:0000256" key="9">
    <source>
        <dbReference type="ARBA" id="ARBA00049534"/>
    </source>
</evidence>
<comment type="function">
    <text evidence="10">IGPS catalyzes the conversion of PRFAR and glutamine to IGP, AICAR and glutamate. The HisH subunit catalyzes the hydrolysis of glutamine to glutamate and ammonia as part of the synthesis of IGP and AICAR. The resulting ammonia molecule is channeled to the active site of HisF.</text>
</comment>
<comment type="catalytic activity">
    <reaction evidence="8 10">
        <text>5-[(5-phospho-1-deoxy-D-ribulos-1-ylimino)methylamino]-1-(5-phospho-beta-D-ribosyl)imidazole-4-carboxamide + L-glutamine = D-erythro-1-(imidazol-4-yl)glycerol 3-phosphate + 5-amino-1-(5-phospho-beta-D-ribosyl)imidazole-4-carboxamide + L-glutamate + H(+)</text>
        <dbReference type="Rhea" id="RHEA:24793"/>
        <dbReference type="ChEBI" id="CHEBI:15378"/>
        <dbReference type="ChEBI" id="CHEBI:29985"/>
        <dbReference type="ChEBI" id="CHEBI:58278"/>
        <dbReference type="ChEBI" id="CHEBI:58359"/>
        <dbReference type="ChEBI" id="CHEBI:58475"/>
        <dbReference type="ChEBI" id="CHEBI:58525"/>
        <dbReference type="EC" id="4.3.2.10"/>
    </reaction>
</comment>
<evidence type="ECO:0000256" key="10">
    <source>
        <dbReference type="HAMAP-Rule" id="MF_00278"/>
    </source>
</evidence>
<dbReference type="InterPro" id="IPR010139">
    <property type="entry name" value="Imidazole-glycPsynth_HisH"/>
</dbReference>
<dbReference type="EC" id="3.5.1.2" evidence="10"/>
<dbReference type="PROSITE" id="PS51273">
    <property type="entry name" value="GATASE_TYPE_1"/>
    <property type="match status" value="1"/>
</dbReference>
<evidence type="ECO:0000256" key="7">
    <source>
        <dbReference type="ARBA" id="ARBA00023239"/>
    </source>
</evidence>
<gene>
    <name evidence="10 13" type="primary">hisH</name>
    <name evidence="13" type="ORF">RBB77_22400</name>
</gene>
<keyword evidence="3 10" id="KW-0028">Amino-acid biosynthesis</keyword>
<dbReference type="RefSeq" id="WP_353063979.1">
    <property type="nucleotide sequence ID" value="NZ_CP132942.1"/>
</dbReference>
<feature type="active site" description="Nucleophile" evidence="10 11">
    <location>
        <position position="79"/>
    </location>
</feature>
<dbReference type="Gene3D" id="3.40.50.880">
    <property type="match status" value="1"/>
</dbReference>
<evidence type="ECO:0000313" key="13">
    <source>
        <dbReference type="EMBL" id="XCB33136.1"/>
    </source>
</evidence>
<evidence type="ECO:0000256" key="2">
    <source>
        <dbReference type="ARBA" id="ARBA00011152"/>
    </source>
</evidence>
<dbReference type="EC" id="4.3.2.10" evidence="10"/>
<evidence type="ECO:0000256" key="6">
    <source>
        <dbReference type="ARBA" id="ARBA00023102"/>
    </source>
</evidence>
<dbReference type="GO" id="GO:0000107">
    <property type="term" value="F:imidazoleglycerol-phosphate synthase activity"/>
    <property type="evidence" value="ECO:0007669"/>
    <property type="project" value="UniProtKB-UniRule"/>
</dbReference>
<accession>A0AAU7ZQA9</accession>
<evidence type="ECO:0000256" key="1">
    <source>
        <dbReference type="ARBA" id="ARBA00005091"/>
    </source>
</evidence>
<evidence type="ECO:0000256" key="5">
    <source>
        <dbReference type="ARBA" id="ARBA00022962"/>
    </source>
</evidence>
<dbReference type="PIRSF" id="PIRSF000495">
    <property type="entry name" value="Amidotransf_hisH"/>
    <property type="match status" value="1"/>
</dbReference>
<evidence type="ECO:0000256" key="3">
    <source>
        <dbReference type="ARBA" id="ARBA00022605"/>
    </source>
</evidence>
<feature type="active site" evidence="10 11">
    <location>
        <position position="185"/>
    </location>
</feature>
<reference evidence="13" key="1">
    <citation type="submission" date="2023-08" db="EMBL/GenBank/DDBJ databases">
        <authorList>
            <person name="Messyasz A."/>
            <person name="Mannisto M.K."/>
            <person name="Kerkhof L.J."/>
            <person name="Haggblom M."/>
        </authorList>
    </citation>
    <scope>NUCLEOTIDE SEQUENCE</scope>
    <source>
        <strain evidence="13">X5P6</strain>
    </source>
</reference>
<keyword evidence="7 10" id="KW-0456">Lyase</keyword>
<protein>
    <recommendedName>
        <fullName evidence="10">Imidazole glycerol phosphate synthase subunit HisH</fullName>
        <ecNumber evidence="10">4.3.2.10</ecNumber>
    </recommendedName>
    <alternativeName>
        <fullName evidence="10">IGP synthase glutaminase subunit</fullName>
        <ecNumber evidence="10">3.5.1.2</ecNumber>
    </alternativeName>
    <alternativeName>
        <fullName evidence="10">IGP synthase subunit HisH</fullName>
    </alternativeName>
    <alternativeName>
        <fullName evidence="10">ImGP synthase subunit HisH</fullName>
        <shortName evidence="10">IGPS subunit HisH</shortName>
    </alternativeName>
</protein>